<dbReference type="AlphaFoldDB" id="A0A090W0K4"/>
<evidence type="ECO:0000313" key="4">
    <source>
        <dbReference type="Proteomes" id="UP000030184"/>
    </source>
</evidence>
<sequence length="37" mass="4618">MGFTKPYIYQVLIKKRINYQLLRFRGFTGIDYLRKYL</sequence>
<dbReference type="EMBL" id="BBNY01000016">
    <property type="protein sequence ID" value="GAL89635.1"/>
    <property type="molecule type" value="Genomic_DNA"/>
</dbReference>
<comment type="caution">
    <text evidence="1">The sequence shown here is derived from an EMBL/GenBank/DDBJ whole genome shotgun (WGS) entry which is preliminary data.</text>
</comment>
<protein>
    <submittedName>
        <fullName evidence="1">Uncharacterized protein</fullName>
    </submittedName>
</protein>
<name>A0A090W0K4_9FLAO</name>
<accession>A0A090W0K4</accession>
<dbReference type="Proteomes" id="UP000030184">
    <property type="component" value="Unassembled WGS sequence"/>
</dbReference>
<keyword evidence="4" id="KW-1185">Reference proteome</keyword>
<dbReference type="EMBL" id="BBNR01000030">
    <property type="protein sequence ID" value="GAL68979.1"/>
    <property type="molecule type" value="Genomic_DNA"/>
</dbReference>
<proteinExistence type="predicted"/>
<evidence type="ECO:0000313" key="1">
    <source>
        <dbReference type="EMBL" id="GAL68979.1"/>
    </source>
</evidence>
<dbReference type="Proteomes" id="UP000029641">
    <property type="component" value="Unassembled WGS sequence"/>
</dbReference>
<evidence type="ECO:0000313" key="3">
    <source>
        <dbReference type="Proteomes" id="UP000029641"/>
    </source>
</evidence>
<organism evidence="1 3">
    <name type="scientific">Jejuia pallidilutea</name>
    <dbReference type="NCBI Taxonomy" id="504487"/>
    <lineage>
        <taxon>Bacteria</taxon>
        <taxon>Pseudomonadati</taxon>
        <taxon>Bacteroidota</taxon>
        <taxon>Flavobacteriia</taxon>
        <taxon>Flavobacteriales</taxon>
        <taxon>Flavobacteriaceae</taxon>
        <taxon>Jejuia</taxon>
    </lineage>
</organism>
<evidence type="ECO:0000313" key="2">
    <source>
        <dbReference type="EMBL" id="GAL89635.1"/>
    </source>
</evidence>
<reference evidence="4" key="1">
    <citation type="journal article" date="2014" name="Genome Announc.">
        <title>Draft Genome Sequence of Marine Flavobacterium Jejuia pallidilutea Strain 11shimoA1 and Pigmentation Mutants.</title>
        <authorList>
            <person name="Takatani N."/>
            <person name="Nakanishi M."/>
            <person name="Meirelles P."/>
            <person name="Mino S."/>
            <person name="Suda W."/>
            <person name="Oshima K."/>
            <person name="Hattori M."/>
            <person name="Ohkuma M."/>
            <person name="Hosokawa M."/>
            <person name="Miyashita K."/>
            <person name="Thompson F.L."/>
            <person name="Niwa A."/>
            <person name="Sawabe T."/>
            <person name="Sawabe T."/>
        </authorList>
    </citation>
    <scope>NUCLEOTIDE SEQUENCE [LARGE SCALE GENOMIC DNA]</scope>
    <source>
        <strain evidence="4">JCM 19538</strain>
    </source>
</reference>
<gene>
    <name evidence="1" type="ORF">JCM19301_2915</name>
    <name evidence="2" type="ORF">JCM19538_1259</name>
</gene>